<dbReference type="InterPro" id="IPR006580">
    <property type="entry name" value="Znf_TTF"/>
</dbReference>
<comment type="caution">
    <text evidence="2">The sequence shown here is derived from an EMBL/GenBank/DDBJ whole genome shotgun (WGS) entry which is preliminary data.</text>
</comment>
<protein>
    <submittedName>
        <fullName evidence="2">Zinc finger MYM-type protein 1</fullName>
    </submittedName>
</protein>
<dbReference type="SMART" id="SM00597">
    <property type="entry name" value="ZnF_TTF"/>
    <property type="match status" value="1"/>
</dbReference>
<dbReference type="SUPFAM" id="SSF53098">
    <property type="entry name" value="Ribonuclease H-like"/>
    <property type="match status" value="1"/>
</dbReference>
<dbReference type="OrthoDB" id="1739706at2759"/>
<evidence type="ECO:0000313" key="3">
    <source>
        <dbReference type="Proteomes" id="UP000281406"/>
    </source>
</evidence>
<dbReference type="PANTHER" id="PTHR45749:SF37">
    <property type="entry name" value="OS05G0311600 PROTEIN"/>
    <property type="match status" value="1"/>
</dbReference>
<keyword evidence="3" id="KW-1185">Reference proteome</keyword>
<feature type="domain" description="TTF-type" evidence="1">
    <location>
        <begin position="5"/>
        <end position="106"/>
    </location>
</feature>
<accession>A0A3N0Z1Z8</accession>
<dbReference type="Pfam" id="PF14291">
    <property type="entry name" value="DUF4371"/>
    <property type="match status" value="1"/>
</dbReference>
<proteinExistence type="predicted"/>
<dbReference type="PANTHER" id="PTHR45749">
    <property type="match status" value="1"/>
</dbReference>
<dbReference type="InterPro" id="IPR012337">
    <property type="entry name" value="RNaseH-like_sf"/>
</dbReference>
<gene>
    <name evidence="2" type="ORF">DPX16_11650</name>
</gene>
<dbReference type="Pfam" id="PF05699">
    <property type="entry name" value="Dimer_Tnp_hAT"/>
    <property type="match status" value="1"/>
</dbReference>
<dbReference type="InterPro" id="IPR025398">
    <property type="entry name" value="DUF4371"/>
</dbReference>
<evidence type="ECO:0000313" key="2">
    <source>
        <dbReference type="EMBL" id="ROL52545.1"/>
    </source>
</evidence>
<name>A0A3N0Z1Z8_ANAGA</name>
<dbReference type="Proteomes" id="UP000281406">
    <property type="component" value="Unassembled WGS sequence"/>
</dbReference>
<dbReference type="AlphaFoldDB" id="A0A3N0Z1Z8"/>
<dbReference type="GO" id="GO:0046983">
    <property type="term" value="F:protein dimerization activity"/>
    <property type="evidence" value="ECO:0007669"/>
    <property type="project" value="InterPro"/>
</dbReference>
<dbReference type="EMBL" id="RJVU01015164">
    <property type="protein sequence ID" value="ROL52545.1"/>
    <property type="molecule type" value="Genomic_DNA"/>
</dbReference>
<organism evidence="2 3">
    <name type="scientific">Anabarilius grahami</name>
    <name type="common">Kanglang fish</name>
    <name type="synonym">Barilius grahami</name>
    <dbReference type="NCBI Taxonomy" id="495550"/>
    <lineage>
        <taxon>Eukaryota</taxon>
        <taxon>Metazoa</taxon>
        <taxon>Chordata</taxon>
        <taxon>Craniata</taxon>
        <taxon>Vertebrata</taxon>
        <taxon>Euteleostomi</taxon>
        <taxon>Actinopterygii</taxon>
        <taxon>Neopterygii</taxon>
        <taxon>Teleostei</taxon>
        <taxon>Ostariophysi</taxon>
        <taxon>Cypriniformes</taxon>
        <taxon>Xenocyprididae</taxon>
        <taxon>Xenocypridinae</taxon>
        <taxon>Xenocypridinae incertae sedis</taxon>
        <taxon>Anabarilius</taxon>
    </lineage>
</organism>
<dbReference type="InterPro" id="IPR008906">
    <property type="entry name" value="HATC_C_dom"/>
</dbReference>
<reference evidence="2 3" key="1">
    <citation type="submission" date="2018-10" db="EMBL/GenBank/DDBJ databases">
        <title>Genome assembly for a Yunnan-Guizhou Plateau 3E fish, Anabarilius grahami (Regan), and its evolutionary and genetic applications.</title>
        <authorList>
            <person name="Jiang W."/>
        </authorList>
    </citation>
    <scope>NUCLEOTIDE SEQUENCE [LARGE SCALE GENOMIC DNA]</scope>
    <source>
        <strain evidence="2">AG-KIZ</strain>
        <tissue evidence="2">Muscle</tissue>
    </source>
</reference>
<sequence>MKGDRKRAFNKMWYTQHQWLEYSVSRDSAYCFPCRHFSLPGIQETSFTSSLGYSNWKKAMYKDGGFRGHEKSENHVNAMIAWNEHKKRILTDTSMLNALDKKHQEVVEQNRTYIKTVAEVLFFTATQNISQRGHLETDASTKKGNFLGIMDLIAKHSPLIDKKLKAVGNAKYTSNTIQNEILECLSDMVRESIISEVKENKYFSIIVDETRDLKKKEQLSLVLRYYYNGAVHESFLDFKQATELDAEGLTQKIIQCLETYGLEYRSNLVGQGYDGASVMSGRHSGVAARIKAKTNHAFYVHCNAHCLNLVLVDSTKSVPESETFFCLLQKLYVYMSGSYVHQKWLSVQKEMYQGAPRELQRLSDTRWASRYQACKNIKDRLPAVLRVLHDIDVENRGERSVEARGLLAQLDLTFIGTLVIFSKVLGEAKFLADMLQSTSLDLAKAVDLVEAFQDTLQDLRSDSSFDEIWKDTVDTGKQCNVAVETVVKRPQKISSRLSGSIVESTVGQRRCKEGDMELFRSGIFFPILDCLSGEMQRRFSKSNCSIMQGIQALNPKSRNFLDEETIFSFARIYECDTDDIKHELHQVRRVLERKFQTGIELSSLLEFTIFLEPFKEVFYQLFRLCCIAVALPVSSASCERSFSALKLIKTHLRTTMTDDRLSNLGVLSIEVRRAKCLDLDDFVRRFASHHRNRRIQLF</sequence>
<evidence type="ECO:0000259" key="1">
    <source>
        <dbReference type="SMART" id="SM00597"/>
    </source>
</evidence>